<accession>A0ABQ5BFG7</accession>
<protein>
    <submittedName>
        <fullName evidence="2">Uncharacterized protein</fullName>
    </submittedName>
</protein>
<feature type="compositionally biased region" description="Acidic residues" evidence="1">
    <location>
        <begin position="1"/>
        <end position="10"/>
    </location>
</feature>
<evidence type="ECO:0000256" key="1">
    <source>
        <dbReference type="SAM" id="MobiDB-lite"/>
    </source>
</evidence>
<dbReference type="EMBL" id="BQNB010013139">
    <property type="protein sequence ID" value="GJT12331.1"/>
    <property type="molecule type" value="Genomic_DNA"/>
</dbReference>
<feature type="region of interest" description="Disordered" evidence="1">
    <location>
        <begin position="114"/>
        <end position="136"/>
    </location>
</feature>
<organism evidence="2 3">
    <name type="scientific">Tanacetum coccineum</name>
    <dbReference type="NCBI Taxonomy" id="301880"/>
    <lineage>
        <taxon>Eukaryota</taxon>
        <taxon>Viridiplantae</taxon>
        <taxon>Streptophyta</taxon>
        <taxon>Embryophyta</taxon>
        <taxon>Tracheophyta</taxon>
        <taxon>Spermatophyta</taxon>
        <taxon>Magnoliopsida</taxon>
        <taxon>eudicotyledons</taxon>
        <taxon>Gunneridae</taxon>
        <taxon>Pentapetalae</taxon>
        <taxon>asterids</taxon>
        <taxon>campanulids</taxon>
        <taxon>Asterales</taxon>
        <taxon>Asteraceae</taxon>
        <taxon>Asteroideae</taxon>
        <taxon>Anthemideae</taxon>
        <taxon>Anthemidinae</taxon>
        <taxon>Tanacetum</taxon>
    </lineage>
</organism>
<evidence type="ECO:0000313" key="2">
    <source>
        <dbReference type="EMBL" id="GJT12331.1"/>
    </source>
</evidence>
<reference evidence="2" key="1">
    <citation type="journal article" date="2022" name="Int. J. Mol. Sci.">
        <title>Draft Genome of Tanacetum Coccineum: Genomic Comparison of Closely Related Tanacetum-Family Plants.</title>
        <authorList>
            <person name="Yamashiro T."/>
            <person name="Shiraishi A."/>
            <person name="Nakayama K."/>
            <person name="Satake H."/>
        </authorList>
    </citation>
    <scope>NUCLEOTIDE SEQUENCE</scope>
</reference>
<gene>
    <name evidence="2" type="ORF">Tco_0859373</name>
</gene>
<reference evidence="2" key="2">
    <citation type="submission" date="2022-01" db="EMBL/GenBank/DDBJ databases">
        <authorList>
            <person name="Yamashiro T."/>
            <person name="Shiraishi A."/>
            <person name="Satake H."/>
            <person name="Nakayama K."/>
        </authorList>
    </citation>
    <scope>NUCLEOTIDE SEQUENCE</scope>
</reference>
<feature type="compositionally biased region" description="Basic and acidic residues" evidence="1">
    <location>
        <begin position="114"/>
        <end position="123"/>
    </location>
</feature>
<comment type="caution">
    <text evidence="2">The sequence shown here is derived from an EMBL/GenBank/DDBJ whole genome shotgun (WGS) entry which is preliminary data.</text>
</comment>
<feature type="compositionally biased region" description="Polar residues" evidence="1">
    <location>
        <begin position="124"/>
        <end position="136"/>
    </location>
</feature>
<sequence>MVLSDSESEDAANSSKQGRNLGEEDVFETPKGKDSGEADICSLKWLDIGRNWLLELVSVTRKVAFESLSLCEEIELVSQILVLLKRTAGKLNVTRETSLLDELADKRLNDELEMTEQQRKRATEVQQQAQYYTEED</sequence>
<keyword evidence="3" id="KW-1185">Reference proteome</keyword>
<evidence type="ECO:0000313" key="3">
    <source>
        <dbReference type="Proteomes" id="UP001151760"/>
    </source>
</evidence>
<feature type="region of interest" description="Disordered" evidence="1">
    <location>
        <begin position="1"/>
        <end position="36"/>
    </location>
</feature>
<name>A0ABQ5BFG7_9ASTR</name>
<dbReference type="Proteomes" id="UP001151760">
    <property type="component" value="Unassembled WGS sequence"/>
</dbReference>
<proteinExistence type="predicted"/>